<proteinExistence type="predicted"/>
<organism evidence="1 2">
    <name type="scientific">Trichothecium roseum</name>
    <dbReference type="NCBI Taxonomy" id="47278"/>
    <lineage>
        <taxon>Eukaryota</taxon>
        <taxon>Fungi</taxon>
        <taxon>Dikarya</taxon>
        <taxon>Ascomycota</taxon>
        <taxon>Pezizomycotina</taxon>
        <taxon>Sordariomycetes</taxon>
        <taxon>Hypocreomycetidae</taxon>
        <taxon>Hypocreales</taxon>
        <taxon>Hypocreales incertae sedis</taxon>
        <taxon>Trichothecium</taxon>
    </lineage>
</organism>
<dbReference type="EMBL" id="CM047946">
    <property type="protein sequence ID" value="KAI9897738.1"/>
    <property type="molecule type" value="Genomic_DNA"/>
</dbReference>
<evidence type="ECO:0000313" key="2">
    <source>
        <dbReference type="Proteomes" id="UP001163324"/>
    </source>
</evidence>
<accession>A0ACC0UUE9</accession>
<comment type="caution">
    <text evidence="1">The sequence shown here is derived from an EMBL/GenBank/DDBJ whole genome shotgun (WGS) entry which is preliminary data.</text>
</comment>
<evidence type="ECO:0000313" key="1">
    <source>
        <dbReference type="EMBL" id="KAI9897738.1"/>
    </source>
</evidence>
<keyword evidence="2" id="KW-1185">Reference proteome</keyword>
<gene>
    <name evidence="1" type="ORF">N3K66_007594</name>
</gene>
<sequence length="891" mass="97512">MASEYKLHKPYVLATLPRPLNHTGGRIVTRQVYGLRDGLKKRTELVVGIDGETASIYDVPSSRLITSYPIPPQESFTCAPYSIRVRRAGSEDVLRYTFIATKDAASQKITLFKDVSQPDGRTTSTTETQTLKTPPIQYLTLAISSTQTSAIGDLIGVCQDGQVVSMTGEKLAVQWTASSKPMVQDVSTTTIFDFAVDFVSSGTRSELSESIFKSRPEAFAALPKAADTDSTLLVLIARSSIEGQLKRQLVVLAVASGSASDAQKLSPLDISPIPTAAQVDDAPLYEIDLTAGVLQQLQEGSLDVYDITSAVPKLKSTVRMDGASSFTNLSKPFVLSSSSENLGLYNYQYRSIHAYNTLDLSDLPTENQKISSCQLITYLRRSELAVALMDNVLVAMQIEAPKTQGKKRKGGLLIDSIGRGTAVEVAPKKVKIQNNATEFSHQVAGTMTESYLAQFNTDVEAADELLSNNQVSKWEELLRQKFGMQIYKTESAVEEVEHDNSEAVQWHWPETPHEYPSVDRRWILYAISQIFSVVTGEADDARPKLRLLLPDINVTSFLICAGHLTLSNIKSAFREDLEGNGPVDKDLAGDLIAGLTEADPAMTLLLSYLQATKLGEVEVLLAIRALMLSMDLIPRTGKDKTKLLKNEAHQEGEDYELDLDDLEREIAVTELYLGDESSNRSRGLTLAFFKLWRLPARNTIKALRTALQTEEILSLVHLLRVELVQGAWTSLYIDPTSFDLEGSEAPPDSVIALVSDLLGRCIDAVGAGGWLLNDAMYGLDSPDNGDFVTALKLEVAAALEGIEEAVYLQGVVGESVRYGTILQKSGRLQSANTTVIEGRESRILPLGLRTKQLPTKDKVVSGGEVVQRTGRELGHLVSQKVAEYSIEKLTI</sequence>
<protein>
    <submittedName>
        <fullName evidence="1">Uncharacterized protein</fullName>
    </submittedName>
</protein>
<reference evidence="1" key="1">
    <citation type="submission" date="2022-10" db="EMBL/GenBank/DDBJ databases">
        <title>Complete Genome of Trichothecium roseum strain YXFP-22015, a Plant Pathogen Isolated from Citrus.</title>
        <authorList>
            <person name="Wang Y."/>
            <person name="Zhu L."/>
        </authorList>
    </citation>
    <scope>NUCLEOTIDE SEQUENCE</scope>
    <source>
        <strain evidence="1">YXFP-22015</strain>
    </source>
</reference>
<dbReference type="Proteomes" id="UP001163324">
    <property type="component" value="Chromosome 7"/>
</dbReference>
<name>A0ACC0UUE9_9HYPO</name>